<name>A0A9D7E1Z6_9PROT</name>
<proteinExistence type="predicted"/>
<dbReference type="AlphaFoldDB" id="A0A9D7E1Z6"/>
<sequence length="277" mass="30527">MVWKSGKLGGGNLLVLLAMADYANDAGSNIHPSMSTLAGKVRLSEVQTRRLVHELVADGYLQIVGNENGGAPGATRQYCIVLERLTTLADDSRTPIAGESPTALVGDTLITGDTPITHDGRRVSSMIETGLAHESQSVSKRQEPLFSSTTVELVSSSAADACPQKEVLSLYKQHLPVLPQPRAWEGQRAKNLQARWRWVMNARKGNGERYAVDRPSALEFFRRFFIYVGESNFLTDRWKGCDLGWLVKAENFDKVLSGKYHDLGREQGLSQLRAGEL</sequence>
<dbReference type="Pfam" id="PF13730">
    <property type="entry name" value="HTH_36"/>
    <property type="match status" value="1"/>
</dbReference>
<protein>
    <recommendedName>
        <fullName evidence="3">Helix-turn-helix domain-containing protein</fullName>
    </recommendedName>
</protein>
<evidence type="ECO:0008006" key="3">
    <source>
        <dbReference type="Google" id="ProtNLM"/>
    </source>
</evidence>
<comment type="caution">
    <text evidence="1">The sequence shown here is derived from an EMBL/GenBank/DDBJ whole genome shotgun (WGS) entry which is preliminary data.</text>
</comment>
<accession>A0A9D7E1Z6</accession>
<evidence type="ECO:0000313" key="1">
    <source>
        <dbReference type="EMBL" id="MBK6972664.1"/>
    </source>
</evidence>
<dbReference type="InterPro" id="IPR036388">
    <property type="entry name" value="WH-like_DNA-bd_sf"/>
</dbReference>
<evidence type="ECO:0000313" key="2">
    <source>
        <dbReference type="Proteomes" id="UP000807785"/>
    </source>
</evidence>
<reference evidence="1" key="1">
    <citation type="submission" date="2020-10" db="EMBL/GenBank/DDBJ databases">
        <title>Connecting structure to function with the recovery of over 1000 high-quality activated sludge metagenome-assembled genomes encoding full-length rRNA genes using long-read sequencing.</title>
        <authorList>
            <person name="Singleton C.M."/>
            <person name="Petriglieri F."/>
            <person name="Kristensen J.M."/>
            <person name="Kirkegaard R.H."/>
            <person name="Michaelsen T.Y."/>
            <person name="Andersen M.H."/>
            <person name="Karst S.M."/>
            <person name="Dueholm M.S."/>
            <person name="Nielsen P.H."/>
            <person name="Albertsen M."/>
        </authorList>
    </citation>
    <scope>NUCLEOTIDE SEQUENCE</scope>
    <source>
        <strain evidence="1">Bjer_18-Q3-R1-45_BAT3C.347</strain>
    </source>
</reference>
<organism evidence="1 2">
    <name type="scientific">Candidatus Methylophosphatis roskildensis</name>
    <dbReference type="NCBI Taxonomy" id="2899263"/>
    <lineage>
        <taxon>Bacteria</taxon>
        <taxon>Pseudomonadati</taxon>
        <taxon>Pseudomonadota</taxon>
        <taxon>Betaproteobacteria</taxon>
        <taxon>Nitrosomonadales</taxon>
        <taxon>Sterolibacteriaceae</taxon>
        <taxon>Candidatus Methylophosphatis</taxon>
    </lineage>
</organism>
<dbReference type="Proteomes" id="UP000807785">
    <property type="component" value="Unassembled WGS sequence"/>
</dbReference>
<gene>
    <name evidence="1" type="ORF">IPH26_06815</name>
</gene>
<dbReference type="Gene3D" id="1.10.10.10">
    <property type="entry name" value="Winged helix-like DNA-binding domain superfamily/Winged helix DNA-binding domain"/>
    <property type="match status" value="1"/>
</dbReference>
<dbReference type="EMBL" id="JADJEV010000003">
    <property type="protein sequence ID" value="MBK6972664.1"/>
    <property type="molecule type" value="Genomic_DNA"/>
</dbReference>